<gene>
    <name evidence="9" type="ORF">GAYE_SCF00G1671</name>
</gene>
<proteinExistence type="predicted"/>
<feature type="transmembrane region" description="Helical" evidence="8">
    <location>
        <begin position="208"/>
        <end position="226"/>
    </location>
</feature>
<keyword evidence="4" id="KW-0997">Cell inner membrane</keyword>
<evidence type="ECO:0000313" key="9">
    <source>
        <dbReference type="EMBL" id="KAK4523775.1"/>
    </source>
</evidence>
<evidence type="ECO:0000256" key="4">
    <source>
        <dbReference type="ARBA" id="ARBA00022519"/>
    </source>
</evidence>
<feature type="transmembrane region" description="Helical" evidence="8">
    <location>
        <begin position="176"/>
        <end position="196"/>
    </location>
</feature>
<protein>
    <recommendedName>
        <fullName evidence="11">Amino acid transporter transmembrane domain-containing protein</fullName>
    </recommendedName>
</protein>
<keyword evidence="6 8" id="KW-1133">Transmembrane helix</keyword>
<feature type="transmembrane region" description="Helical" evidence="8">
    <location>
        <begin position="393"/>
        <end position="410"/>
    </location>
</feature>
<feature type="transmembrane region" description="Helical" evidence="8">
    <location>
        <begin position="462"/>
        <end position="482"/>
    </location>
</feature>
<comment type="caution">
    <text evidence="9">The sequence shown here is derived from an EMBL/GenBank/DDBJ whole genome shotgun (WGS) entry which is preliminary data.</text>
</comment>
<dbReference type="PANTHER" id="PTHR16189">
    <property type="entry name" value="TRANSMEMBRANE PROTEIN 104-RELATED"/>
    <property type="match status" value="1"/>
</dbReference>
<keyword evidence="7 8" id="KW-0472">Membrane</keyword>
<feature type="transmembrane region" description="Helical" evidence="8">
    <location>
        <begin position="134"/>
        <end position="156"/>
    </location>
</feature>
<evidence type="ECO:0008006" key="11">
    <source>
        <dbReference type="Google" id="ProtNLM"/>
    </source>
</evidence>
<keyword evidence="3" id="KW-1003">Cell membrane</keyword>
<dbReference type="AlphaFoldDB" id="A0AAV9I8R8"/>
<feature type="transmembrane region" description="Helical" evidence="8">
    <location>
        <begin position="232"/>
        <end position="253"/>
    </location>
</feature>
<evidence type="ECO:0000313" key="10">
    <source>
        <dbReference type="Proteomes" id="UP001300502"/>
    </source>
</evidence>
<feature type="transmembrane region" description="Helical" evidence="8">
    <location>
        <begin position="430"/>
        <end position="450"/>
    </location>
</feature>
<evidence type="ECO:0000256" key="8">
    <source>
        <dbReference type="SAM" id="Phobius"/>
    </source>
</evidence>
<dbReference type="Pfam" id="PF03222">
    <property type="entry name" value="Trp_Tyr_perm"/>
    <property type="match status" value="1"/>
</dbReference>
<evidence type="ECO:0000256" key="6">
    <source>
        <dbReference type="ARBA" id="ARBA00022989"/>
    </source>
</evidence>
<evidence type="ECO:0000256" key="5">
    <source>
        <dbReference type="ARBA" id="ARBA00022692"/>
    </source>
</evidence>
<evidence type="ECO:0000256" key="3">
    <source>
        <dbReference type="ARBA" id="ARBA00022475"/>
    </source>
</evidence>
<comment type="subcellular location">
    <subcellularLocation>
        <location evidence="1">Cell inner membrane</location>
        <topology evidence="1">Multi-pass membrane protein</topology>
    </subcellularLocation>
</comment>
<evidence type="ECO:0000256" key="2">
    <source>
        <dbReference type="ARBA" id="ARBA00022448"/>
    </source>
</evidence>
<dbReference type="EMBL" id="JANCYU010000020">
    <property type="protein sequence ID" value="KAK4523775.1"/>
    <property type="molecule type" value="Genomic_DNA"/>
</dbReference>
<evidence type="ECO:0000256" key="7">
    <source>
        <dbReference type="ARBA" id="ARBA00023136"/>
    </source>
</evidence>
<keyword evidence="5 8" id="KW-0812">Transmembrane</keyword>
<dbReference type="GO" id="GO:0003333">
    <property type="term" value="P:amino acid transmembrane transport"/>
    <property type="evidence" value="ECO:0007669"/>
    <property type="project" value="InterPro"/>
</dbReference>
<evidence type="ECO:0000256" key="1">
    <source>
        <dbReference type="ARBA" id="ARBA00004429"/>
    </source>
</evidence>
<organism evidence="9 10">
    <name type="scientific">Galdieria yellowstonensis</name>
    <dbReference type="NCBI Taxonomy" id="3028027"/>
    <lineage>
        <taxon>Eukaryota</taxon>
        <taxon>Rhodophyta</taxon>
        <taxon>Bangiophyceae</taxon>
        <taxon>Galdieriales</taxon>
        <taxon>Galdieriaceae</taxon>
        <taxon>Galdieria</taxon>
    </lineage>
</organism>
<dbReference type="GO" id="GO:0005886">
    <property type="term" value="C:plasma membrane"/>
    <property type="evidence" value="ECO:0007669"/>
    <property type="project" value="UniProtKB-SubCell"/>
</dbReference>
<feature type="transmembrane region" description="Helical" evidence="8">
    <location>
        <begin position="7"/>
        <end position="28"/>
    </location>
</feature>
<feature type="transmembrane region" description="Helical" evidence="8">
    <location>
        <begin position="34"/>
        <end position="59"/>
    </location>
</feature>
<keyword evidence="2" id="KW-0813">Transport</keyword>
<dbReference type="InterPro" id="IPR018227">
    <property type="entry name" value="Amino_acid_transport_2"/>
</dbReference>
<sequence>MSVGCFLRVYFISIATILGTGILGLPVTLYSCGFFPFLIVFTLVLFAQVCVVFAFVELLQRTDASLVKLSNELRPISAIVPEQVESTSDSAVDSEVTERAEHSSTLHDGIPVVAESAPVASLFTMSVLYLRNTLVRFLFELIVLVHFISIMTSYALAAPQSFQQLFGLDVTSSFTATLLFVISCALLICLILPGALNVVSVATGLKGIILIVLIALVAAVSLRIGQPFENRFHYIFDSFLIGTVSLGSVVNVMPVTWSQLGFQKDGRTVQLYRIAVVLGVVTCYIFCTIWCLAVLLVVPQTSSTNSLETAYKLGQISTVPLVSQLHQVNSVPKIVSFLVNGFICLSTTVSFLVMGSGLKNALGGLLFRWTRLEGNGTTLVSRWKRVGEYKVRLGLYVSSFGLIALLAASNPHSFMRILEGFTSLCLNTEAGFFVGFMLLASSSVVSPMELKLPLRRYTISILGYFIEIFFALAMLASIVYLIV</sequence>
<dbReference type="PANTHER" id="PTHR16189:SF6">
    <property type="entry name" value="AMINO ACID TRANSPORTER TRANSMEMBRANE DOMAIN-CONTAINING PROTEIN"/>
    <property type="match status" value="1"/>
</dbReference>
<keyword evidence="10" id="KW-1185">Reference proteome</keyword>
<accession>A0AAV9I8R8</accession>
<reference evidence="9 10" key="1">
    <citation type="submission" date="2022-07" db="EMBL/GenBank/DDBJ databases">
        <title>Genome-wide signatures of adaptation to extreme environments.</title>
        <authorList>
            <person name="Cho C.H."/>
            <person name="Yoon H.S."/>
        </authorList>
    </citation>
    <scope>NUCLEOTIDE SEQUENCE [LARGE SCALE GENOMIC DNA]</scope>
    <source>
        <strain evidence="9 10">108.79 E11</strain>
    </source>
</reference>
<name>A0AAV9I8R8_9RHOD</name>
<feature type="transmembrane region" description="Helical" evidence="8">
    <location>
        <begin position="334"/>
        <end position="358"/>
    </location>
</feature>
<dbReference type="Proteomes" id="UP001300502">
    <property type="component" value="Unassembled WGS sequence"/>
</dbReference>
<feature type="transmembrane region" description="Helical" evidence="8">
    <location>
        <begin position="274"/>
        <end position="298"/>
    </location>
</feature>